<organism evidence="1">
    <name type="scientific">bioreactor metagenome</name>
    <dbReference type="NCBI Taxonomy" id="1076179"/>
    <lineage>
        <taxon>unclassified sequences</taxon>
        <taxon>metagenomes</taxon>
        <taxon>ecological metagenomes</taxon>
    </lineage>
</organism>
<comment type="caution">
    <text evidence="1">The sequence shown here is derived from an EMBL/GenBank/DDBJ whole genome shotgun (WGS) entry which is preliminary data.</text>
</comment>
<protein>
    <submittedName>
        <fullName evidence="1">Uncharacterized protein</fullName>
    </submittedName>
</protein>
<dbReference type="AlphaFoldDB" id="A0A645DNN9"/>
<reference evidence="1" key="1">
    <citation type="submission" date="2019-08" db="EMBL/GenBank/DDBJ databases">
        <authorList>
            <person name="Kucharzyk K."/>
            <person name="Murdoch R.W."/>
            <person name="Higgins S."/>
            <person name="Loffler F."/>
        </authorList>
    </citation>
    <scope>NUCLEOTIDE SEQUENCE</scope>
</reference>
<dbReference type="EMBL" id="VSSQ01037449">
    <property type="protein sequence ID" value="MPM90142.1"/>
    <property type="molecule type" value="Genomic_DNA"/>
</dbReference>
<evidence type="ECO:0000313" key="1">
    <source>
        <dbReference type="EMBL" id="MPM90142.1"/>
    </source>
</evidence>
<name>A0A645DNN9_9ZZZZ</name>
<accession>A0A645DNN9</accession>
<sequence>MCAIVITPLTYLRLSPYNEHRGGLTYAAQSFLPLFPLVPTLLAEPAMSSGTAGASGTAEAAGTAKAGIAEAGIAEAIQAGTQITQSCRSTISGSFSISPFRDLCSLLQIFCDFLGILSKINFAEVFLCRTSTRNSVPASNLFPSI</sequence>
<gene>
    <name evidence="1" type="ORF">SDC9_137259</name>
</gene>
<proteinExistence type="predicted"/>